<dbReference type="InterPro" id="IPR036942">
    <property type="entry name" value="Beta-barrel_TonB_sf"/>
</dbReference>
<evidence type="ECO:0000259" key="16">
    <source>
        <dbReference type="Pfam" id="PF00593"/>
    </source>
</evidence>
<evidence type="ECO:0000256" key="6">
    <source>
        <dbReference type="ARBA" id="ARBA00022692"/>
    </source>
</evidence>
<evidence type="ECO:0000256" key="15">
    <source>
        <dbReference type="RuleBase" id="RU003357"/>
    </source>
</evidence>
<dbReference type="Gene3D" id="2.170.130.10">
    <property type="entry name" value="TonB-dependent receptor, plug domain"/>
    <property type="match status" value="1"/>
</dbReference>
<evidence type="ECO:0000313" key="18">
    <source>
        <dbReference type="EMBL" id="MEF3365013.1"/>
    </source>
</evidence>
<keyword evidence="6 14" id="KW-0812">Transmembrane</keyword>
<dbReference type="PANTHER" id="PTHR32552">
    <property type="entry name" value="FERRICHROME IRON RECEPTOR-RELATED"/>
    <property type="match status" value="1"/>
</dbReference>
<evidence type="ECO:0000256" key="1">
    <source>
        <dbReference type="ARBA" id="ARBA00004571"/>
    </source>
</evidence>
<dbReference type="InterPro" id="IPR012910">
    <property type="entry name" value="Plug_dom"/>
</dbReference>
<evidence type="ECO:0000256" key="9">
    <source>
        <dbReference type="ARBA" id="ARBA00023065"/>
    </source>
</evidence>
<evidence type="ECO:0000256" key="12">
    <source>
        <dbReference type="ARBA" id="ARBA00023170"/>
    </source>
</evidence>
<dbReference type="NCBIfam" id="TIGR01783">
    <property type="entry name" value="TonB-siderophor"/>
    <property type="match status" value="1"/>
</dbReference>
<evidence type="ECO:0000256" key="8">
    <source>
        <dbReference type="ARBA" id="ARBA00023004"/>
    </source>
</evidence>
<keyword evidence="9" id="KW-0406">Ion transport</keyword>
<dbReference type="InterPro" id="IPR039426">
    <property type="entry name" value="TonB-dep_rcpt-like"/>
</dbReference>
<dbReference type="CDD" id="cd01347">
    <property type="entry name" value="ligand_gated_channel"/>
    <property type="match status" value="1"/>
</dbReference>
<dbReference type="PANTHER" id="PTHR32552:SF68">
    <property type="entry name" value="FERRICHROME OUTER MEMBRANE TRANSPORTER_PHAGE RECEPTOR"/>
    <property type="match status" value="1"/>
</dbReference>
<dbReference type="EMBL" id="JAZHYN010000001">
    <property type="protein sequence ID" value="MEF3365013.1"/>
    <property type="molecule type" value="Genomic_DNA"/>
</dbReference>
<evidence type="ECO:0000256" key="2">
    <source>
        <dbReference type="ARBA" id="ARBA00009810"/>
    </source>
</evidence>
<keyword evidence="12 18" id="KW-0675">Receptor</keyword>
<dbReference type="InterPro" id="IPR000531">
    <property type="entry name" value="Beta-barrel_TonB"/>
</dbReference>
<dbReference type="InterPro" id="IPR037066">
    <property type="entry name" value="Plug_dom_sf"/>
</dbReference>
<keyword evidence="4 14" id="KW-1134">Transmembrane beta strand</keyword>
<evidence type="ECO:0000256" key="5">
    <source>
        <dbReference type="ARBA" id="ARBA00022496"/>
    </source>
</evidence>
<feature type="domain" description="TonB-dependent receptor-like beta-barrel" evidence="16">
    <location>
        <begin position="199"/>
        <end position="635"/>
    </location>
</feature>
<dbReference type="InterPro" id="IPR010105">
    <property type="entry name" value="TonB_sidphr_rcpt"/>
</dbReference>
<dbReference type="SUPFAM" id="SSF56935">
    <property type="entry name" value="Porins"/>
    <property type="match status" value="1"/>
</dbReference>
<evidence type="ECO:0000256" key="13">
    <source>
        <dbReference type="ARBA" id="ARBA00023237"/>
    </source>
</evidence>
<evidence type="ECO:0000256" key="10">
    <source>
        <dbReference type="ARBA" id="ARBA00023077"/>
    </source>
</evidence>
<evidence type="ECO:0000256" key="11">
    <source>
        <dbReference type="ARBA" id="ARBA00023136"/>
    </source>
</evidence>
<keyword evidence="8" id="KW-0408">Iron</keyword>
<keyword evidence="13 14" id="KW-0998">Cell outer membrane</keyword>
<gene>
    <name evidence="18" type="ORF">V3H18_00540</name>
</gene>
<comment type="similarity">
    <text evidence="2 14 15">Belongs to the TonB-dependent receptor family.</text>
</comment>
<proteinExistence type="inferred from homology"/>
<dbReference type="Gene3D" id="2.40.170.20">
    <property type="entry name" value="TonB-dependent receptor, beta-barrel domain"/>
    <property type="match status" value="1"/>
</dbReference>
<evidence type="ECO:0000256" key="4">
    <source>
        <dbReference type="ARBA" id="ARBA00022452"/>
    </source>
</evidence>
<keyword evidence="3 14" id="KW-0813">Transport</keyword>
<keyword evidence="7" id="KW-0732">Signal</keyword>
<evidence type="ECO:0000256" key="7">
    <source>
        <dbReference type="ARBA" id="ARBA00022729"/>
    </source>
</evidence>
<evidence type="ECO:0000259" key="17">
    <source>
        <dbReference type="Pfam" id="PF07715"/>
    </source>
</evidence>
<name>A0ABU7XC99_9HYPH</name>
<evidence type="ECO:0000256" key="3">
    <source>
        <dbReference type="ARBA" id="ARBA00022448"/>
    </source>
</evidence>
<comment type="subcellular location">
    <subcellularLocation>
        <location evidence="1 14">Cell outer membrane</location>
        <topology evidence="1 14">Multi-pass membrane protein</topology>
    </subcellularLocation>
</comment>
<dbReference type="Pfam" id="PF07715">
    <property type="entry name" value="Plug"/>
    <property type="match status" value="1"/>
</dbReference>
<evidence type="ECO:0000256" key="14">
    <source>
        <dbReference type="PROSITE-ProRule" id="PRU01360"/>
    </source>
</evidence>
<reference evidence="18 19" key="1">
    <citation type="submission" date="2024-02" db="EMBL/GenBank/DDBJ databases">
        <authorList>
            <person name="Grouzdev D."/>
        </authorList>
    </citation>
    <scope>NUCLEOTIDE SEQUENCE [LARGE SCALE GENOMIC DNA]</scope>
    <source>
        <strain evidence="18 19">9N</strain>
    </source>
</reference>
<keyword evidence="11 14" id="KW-0472">Membrane</keyword>
<evidence type="ECO:0000313" key="19">
    <source>
        <dbReference type="Proteomes" id="UP001350748"/>
    </source>
</evidence>
<organism evidence="18 19">
    <name type="scientific">Methylocystis borbori</name>
    <dbReference type="NCBI Taxonomy" id="3118750"/>
    <lineage>
        <taxon>Bacteria</taxon>
        <taxon>Pseudomonadati</taxon>
        <taxon>Pseudomonadota</taxon>
        <taxon>Alphaproteobacteria</taxon>
        <taxon>Hyphomicrobiales</taxon>
        <taxon>Methylocystaceae</taxon>
        <taxon>Methylocystis</taxon>
    </lineage>
</organism>
<comment type="caution">
    <text evidence="18">The sequence shown here is derived from an EMBL/GenBank/DDBJ whole genome shotgun (WGS) entry which is preliminary data.</text>
</comment>
<dbReference type="PROSITE" id="PS52016">
    <property type="entry name" value="TONB_DEPENDENT_REC_3"/>
    <property type="match status" value="1"/>
</dbReference>
<keyword evidence="10 15" id="KW-0798">TonB box</keyword>
<feature type="domain" description="TonB-dependent receptor plug" evidence="17">
    <location>
        <begin position="16"/>
        <end position="120"/>
    </location>
</feature>
<keyword evidence="19" id="KW-1185">Reference proteome</keyword>
<dbReference type="RefSeq" id="WP_332079909.1">
    <property type="nucleotide sequence ID" value="NZ_JAZHYN010000001.1"/>
</dbReference>
<accession>A0ABU7XC99</accession>
<keyword evidence="5" id="KW-0410">Iron transport</keyword>
<sequence length="665" mass="73685">MARQSFAGTKTNTPILEVPQSISVITRQQMDVRNVQREGEAFRYTAGVFAEPYGADPRATFDAPYIRGFDVSTNGVYRDGLREANGVWARFISEFYGLERVDVLKGPSSVLYGQGSPGGIIDKITKKPTDFARGEIYMQGGTFNRLQGALDFSGPLDEDGRLLYRVVGMVRDSDTQFKYNDDKAVPDIRHYIAPSFTFRPTEDTKLTIQGDWLHNKTAGPFTLTLQNQTYTNIMIGDPNFNLSDFTQGTIGYRFEHRFDDAVTFRQNMRYGALDFQYNNMTASSITASTIVNRSTSAIDENIYSFALDNIAEAKFSTGPLSHTAIYGTDYQSATYTTRTLSGVGPKLALFYPVYGQLVAQPTTVSNYSHQTATQLGFYGQDQIKFNNFVLTVGGRLDEARSTTVNYRTNAIANKRDVEPSYRAGLNYVFDGGLAPYVGYSHAFLPTTGTDFSGNPFKPTFAEQIEGGVKYQPEGFPGMITIAYFNLTQQNVLTPDPLRPATTYKVQTGEVESRGLEIQATLNPMPGLDIIAAFTSNPVHVTKDNPNAQGVSTVGKRPAYIAKDFGSIWGDYTIQDGDFRGFGLGGGLRAVGPTYADAANTVQNKGYTLIDATLHYEPKTIPRLDGFRLQLNVNNLLDRRHIICTATTNCQWGAERTIIGTLFYRW</sequence>
<protein>
    <submittedName>
        <fullName evidence="18">TonB-dependent siderophore receptor</fullName>
    </submittedName>
</protein>
<dbReference type="Proteomes" id="UP001350748">
    <property type="component" value="Unassembled WGS sequence"/>
</dbReference>
<dbReference type="Pfam" id="PF00593">
    <property type="entry name" value="TonB_dep_Rec_b-barrel"/>
    <property type="match status" value="1"/>
</dbReference>